<keyword evidence="2 6" id="KW-0031">Aminopeptidase</keyword>
<dbReference type="GO" id="GO:0005829">
    <property type="term" value="C:cytosol"/>
    <property type="evidence" value="ECO:0007669"/>
    <property type="project" value="TreeGrafter"/>
</dbReference>
<dbReference type="GO" id="GO:0046872">
    <property type="term" value="F:metal ion binding"/>
    <property type="evidence" value="ECO:0007669"/>
    <property type="project" value="UniProtKB-UniRule"/>
</dbReference>
<dbReference type="HAMAP" id="MF_01974">
    <property type="entry name" value="MetAP_1"/>
    <property type="match status" value="1"/>
</dbReference>
<evidence type="ECO:0000313" key="9">
    <source>
        <dbReference type="EMBL" id="KKS06692.1"/>
    </source>
</evidence>
<organism evidence="9 10">
    <name type="scientific">candidate division WWE3 bacterium GW2011_GWE1_41_27</name>
    <dbReference type="NCBI Taxonomy" id="1619131"/>
    <lineage>
        <taxon>Bacteria</taxon>
        <taxon>Katanobacteria</taxon>
    </lineage>
</organism>
<dbReference type="NCBIfam" id="TIGR00500">
    <property type="entry name" value="met_pdase_I"/>
    <property type="match status" value="1"/>
</dbReference>
<feature type="domain" description="Peptidase M24" evidence="8">
    <location>
        <begin position="15"/>
        <end position="248"/>
    </location>
</feature>
<keyword evidence="3 6" id="KW-0645">Protease</keyword>
<reference evidence="9 10" key="1">
    <citation type="journal article" date="2015" name="Nature">
        <title>rRNA introns, odd ribosomes, and small enigmatic genomes across a large radiation of phyla.</title>
        <authorList>
            <person name="Brown C.T."/>
            <person name="Hug L.A."/>
            <person name="Thomas B.C."/>
            <person name="Sharon I."/>
            <person name="Castelle C.J."/>
            <person name="Singh A."/>
            <person name="Wilkins M.J."/>
            <person name="Williams K.H."/>
            <person name="Banfield J.F."/>
        </authorList>
    </citation>
    <scope>NUCLEOTIDE SEQUENCE [LARGE SCALE GENOMIC DNA]</scope>
</reference>
<evidence type="ECO:0000256" key="2">
    <source>
        <dbReference type="ARBA" id="ARBA00022438"/>
    </source>
</evidence>
<dbReference type="PANTHER" id="PTHR43330">
    <property type="entry name" value="METHIONINE AMINOPEPTIDASE"/>
    <property type="match status" value="1"/>
</dbReference>
<dbReference type="AlphaFoldDB" id="A0A0G0W3V4"/>
<keyword evidence="5 6" id="KW-0378">Hydrolase</keyword>
<feature type="binding site" evidence="6">
    <location>
        <position position="241"/>
    </location>
    <ligand>
        <name>a divalent metal cation</name>
        <dbReference type="ChEBI" id="CHEBI:60240"/>
        <label>1</label>
    </ligand>
</feature>
<feature type="binding site" evidence="6">
    <location>
        <position position="185"/>
    </location>
    <ligand>
        <name>substrate</name>
    </ligand>
</feature>
<dbReference type="PATRIC" id="fig|1619131.3.peg.540"/>
<dbReference type="Pfam" id="PF00557">
    <property type="entry name" value="Peptidase_M24"/>
    <property type="match status" value="1"/>
</dbReference>
<name>A0A0G0W3V4_UNCKA</name>
<evidence type="ECO:0000256" key="5">
    <source>
        <dbReference type="ARBA" id="ARBA00022801"/>
    </source>
</evidence>
<feature type="binding site" evidence="6">
    <location>
        <position position="211"/>
    </location>
    <ligand>
        <name>a divalent metal cation</name>
        <dbReference type="ChEBI" id="CHEBI:60240"/>
        <label>2</label>
        <note>catalytic</note>
    </ligand>
</feature>
<dbReference type="InterPro" id="IPR036005">
    <property type="entry name" value="Creatinase/aminopeptidase-like"/>
</dbReference>
<feature type="binding site" evidence="6">
    <location>
        <position position="85"/>
    </location>
    <ligand>
        <name>substrate</name>
    </ligand>
</feature>
<dbReference type="InterPro" id="IPR000994">
    <property type="entry name" value="Pept_M24"/>
</dbReference>
<keyword evidence="4 6" id="KW-0479">Metal-binding</keyword>
<protein>
    <recommendedName>
        <fullName evidence="6 7">Methionine aminopeptidase</fullName>
        <shortName evidence="6">MAP</shortName>
        <shortName evidence="6">MetAP</shortName>
        <ecNumber evidence="6 7">3.4.11.18</ecNumber>
    </recommendedName>
    <alternativeName>
        <fullName evidence="6">Peptidase M</fullName>
    </alternativeName>
</protein>
<dbReference type="SUPFAM" id="SSF55920">
    <property type="entry name" value="Creatinase/aminopeptidase"/>
    <property type="match status" value="1"/>
</dbReference>
<gene>
    <name evidence="6" type="primary">map</name>
    <name evidence="9" type="ORF">UU59_C0024G0010</name>
</gene>
<dbReference type="GO" id="GO:0004239">
    <property type="term" value="F:initiator methionyl aminopeptidase activity"/>
    <property type="evidence" value="ECO:0007669"/>
    <property type="project" value="UniProtKB-UniRule"/>
</dbReference>
<dbReference type="PANTHER" id="PTHR43330:SF27">
    <property type="entry name" value="METHIONINE AMINOPEPTIDASE"/>
    <property type="match status" value="1"/>
</dbReference>
<feature type="binding site" evidence="6">
    <location>
        <position position="178"/>
    </location>
    <ligand>
        <name>a divalent metal cation</name>
        <dbReference type="ChEBI" id="CHEBI:60240"/>
        <label>2</label>
        <note>catalytic</note>
    </ligand>
</feature>
<feature type="binding site" evidence="6">
    <location>
        <position position="103"/>
    </location>
    <ligand>
        <name>a divalent metal cation</name>
        <dbReference type="ChEBI" id="CHEBI:60240"/>
        <label>1</label>
    </ligand>
</feature>
<dbReference type="GO" id="GO:0006508">
    <property type="term" value="P:proteolysis"/>
    <property type="evidence" value="ECO:0007669"/>
    <property type="project" value="UniProtKB-KW"/>
</dbReference>
<dbReference type="InterPro" id="IPR002467">
    <property type="entry name" value="Pept_M24A_MAP1"/>
</dbReference>
<comment type="caution">
    <text evidence="9">The sequence shown here is derived from an EMBL/GenBank/DDBJ whole genome shotgun (WGS) entry which is preliminary data.</text>
</comment>
<feature type="binding site" evidence="6">
    <location>
        <position position="114"/>
    </location>
    <ligand>
        <name>a divalent metal cation</name>
        <dbReference type="ChEBI" id="CHEBI:60240"/>
        <label>1</label>
    </ligand>
</feature>
<comment type="subunit">
    <text evidence="6">Monomer.</text>
</comment>
<evidence type="ECO:0000256" key="1">
    <source>
        <dbReference type="ARBA" id="ARBA00002521"/>
    </source>
</evidence>
<dbReference type="Proteomes" id="UP000034544">
    <property type="component" value="Unassembled WGS sequence"/>
</dbReference>
<accession>A0A0G0W3V4</accession>
<dbReference type="Gene3D" id="3.90.230.10">
    <property type="entry name" value="Creatinase/methionine aminopeptidase superfamily"/>
    <property type="match status" value="1"/>
</dbReference>
<evidence type="ECO:0000259" key="8">
    <source>
        <dbReference type="Pfam" id="PF00557"/>
    </source>
</evidence>
<feature type="binding site" evidence="6">
    <location>
        <position position="114"/>
    </location>
    <ligand>
        <name>a divalent metal cation</name>
        <dbReference type="ChEBI" id="CHEBI:60240"/>
        <label>2</label>
        <note>catalytic</note>
    </ligand>
</feature>
<dbReference type="GO" id="GO:0070006">
    <property type="term" value="F:metalloaminopeptidase activity"/>
    <property type="evidence" value="ECO:0007669"/>
    <property type="project" value="UniProtKB-UniRule"/>
</dbReference>
<evidence type="ECO:0000313" key="10">
    <source>
        <dbReference type="Proteomes" id="UP000034544"/>
    </source>
</evidence>
<comment type="function">
    <text evidence="1 6">Removes the N-terminal methionine from nascent proteins. The N-terminal methionine is often cleaved when the second residue in the primary sequence is small and uncharged (Met-Ala-, Cys, Gly, Pro, Ser, Thr, or Val). Requires deformylation of the N(alpha)-formylated initiator methionine before it can be hydrolyzed.</text>
</comment>
<evidence type="ECO:0000256" key="6">
    <source>
        <dbReference type="HAMAP-Rule" id="MF_01974"/>
    </source>
</evidence>
<feature type="binding site" evidence="6">
    <location>
        <position position="241"/>
    </location>
    <ligand>
        <name>a divalent metal cation</name>
        <dbReference type="ChEBI" id="CHEBI:60240"/>
        <label>2</label>
        <note>catalytic</note>
    </ligand>
</feature>
<evidence type="ECO:0000256" key="3">
    <source>
        <dbReference type="ARBA" id="ARBA00022670"/>
    </source>
</evidence>
<evidence type="ECO:0000256" key="4">
    <source>
        <dbReference type="ARBA" id="ARBA00022723"/>
    </source>
</evidence>
<comment type="similarity">
    <text evidence="6">Belongs to the peptidase M24A family. Methionine aminopeptidase type 1 subfamily.</text>
</comment>
<dbReference type="EMBL" id="LCBF01000024">
    <property type="protein sequence ID" value="KKS06692.1"/>
    <property type="molecule type" value="Genomic_DNA"/>
</dbReference>
<proteinExistence type="inferred from homology"/>
<dbReference type="PRINTS" id="PR00599">
    <property type="entry name" value="MAPEPTIDASE"/>
</dbReference>
<dbReference type="InterPro" id="IPR001714">
    <property type="entry name" value="Pept_M24_MAP"/>
</dbReference>
<comment type="cofactor">
    <cofactor evidence="6">
        <name>Co(2+)</name>
        <dbReference type="ChEBI" id="CHEBI:48828"/>
    </cofactor>
    <cofactor evidence="6">
        <name>Zn(2+)</name>
        <dbReference type="ChEBI" id="CHEBI:29105"/>
    </cofactor>
    <cofactor evidence="6">
        <name>Mn(2+)</name>
        <dbReference type="ChEBI" id="CHEBI:29035"/>
    </cofactor>
    <cofactor evidence="6">
        <name>Fe(2+)</name>
        <dbReference type="ChEBI" id="CHEBI:29033"/>
    </cofactor>
    <text evidence="6">Binds 2 divalent metal cations per subunit. Has a high-affinity and a low affinity metal-binding site. The true nature of the physiological cofactor is under debate. The enzyme is active with cobalt, zinc, manganese or divalent iron ions. Most likely, methionine aminopeptidases function as mononuclear Fe(2+)-metalloproteases under physiological conditions, and the catalytically relevant metal-binding site has been assigned to the histidine-containing high-affinity site.</text>
</comment>
<comment type="catalytic activity">
    <reaction evidence="6 7">
        <text>Release of N-terminal amino acids, preferentially methionine, from peptides and arylamides.</text>
        <dbReference type="EC" id="3.4.11.18"/>
    </reaction>
</comment>
<sequence length="259" mass="28574">MDYMGFVKNAEDITKMKQGGKILAEILSGLRKMLVPGRNCLDLEKEFIKLCAKNKVVPTCKGYSPHGMPPFPTGLCVSINNQSVHCFPKKEIILKDGDVVTVDTVIKYKGLNVDAAFSTVVGRETDPLKRKLVDTAKSALYETIAEVAPGVRIGRISNKMQKIVESQGLNVLKDYAGHGIGREMHEYPEIPCYGSKNDGPKLVEGMTICIEALVCTGDDIVVNDSEWETRMADDGYFAQAEHTILVTKDGYEILTLKEK</sequence>
<dbReference type="EC" id="3.4.11.18" evidence="6 7"/>
<evidence type="ECO:0000256" key="7">
    <source>
        <dbReference type="RuleBase" id="RU003653"/>
    </source>
</evidence>